<evidence type="ECO:0000256" key="4">
    <source>
        <dbReference type="ARBA" id="ARBA00022989"/>
    </source>
</evidence>
<feature type="transmembrane region" description="Helical" evidence="7">
    <location>
        <begin position="154"/>
        <end position="180"/>
    </location>
</feature>
<dbReference type="Pfam" id="PF01618">
    <property type="entry name" value="MotA_ExbB"/>
    <property type="match status" value="1"/>
</dbReference>
<feature type="transmembrane region" description="Helical" evidence="7">
    <location>
        <begin position="113"/>
        <end position="134"/>
    </location>
</feature>
<protein>
    <submittedName>
        <fullName evidence="10">Biopolymer transport protein ExbB</fullName>
    </submittedName>
</protein>
<proteinExistence type="inferred from homology"/>
<evidence type="ECO:0000256" key="1">
    <source>
        <dbReference type="ARBA" id="ARBA00004651"/>
    </source>
</evidence>
<evidence type="ECO:0000313" key="10">
    <source>
        <dbReference type="EMBL" id="CUH49757.1"/>
    </source>
</evidence>
<evidence type="ECO:0000256" key="3">
    <source>
        <dbReference type="ARBA" id="ARBA00022692"/>
    </source>
</evidence>
<keyword evidence="2" id="KW-1003">Cell membrane</keyword>
<name>A0A0P1EHX1_9RHOB</name>
<comment type="subcellular location">
    <subcellularLocation>
        <location evidence="1">Cell membrane</location>
        <topology evidence="1">Multi-pass membrane protein</topology>
    </subcellularLocation>
    <subcellularLocation>
        <location evidence="6">Membrane</location>
        <topology evidence="6">Multi-pass membrane protein</topology>
    </subcellularLocation>
</comment>
<keyword evidence="6" id="KW-0653">Protein transport</keyword>
<evidence type="ECO:0000313" key="11">
    <source>
        <dbReference type="Proteomes" id="UP000050783"/>
    </source>
</evidence>
<dbReference type="InterPro" id="IPR002898">
    <property type="entry name" value="MotA_ExbB_proton_chnl"/>
</dbReference>
<dbReference type="EMBL" id="CYPS01000028">
    <property type="protein sequence ID" value="CUH42784.1"/>
    <property type="molecule type" value="Genomic_DNA"/>
</dbReference>
<dbReference type="AlphaFoldDB" id="A0A0P1EHX1"/>
<evidence type="ECO:0000313" key="12">
    <source>
        <dbReference type="Proteomes" id="UP000050786"/>
    </source>
</evidence>
<dbReference type="EMBL" id="CYPU01000071">
    <property type="protein sequence ID" value="CUH49757.1"/>
    <property type="molecule type" value="Genomic_DNA"/>
</dbReference>
<dbReference type="GO" id="GO:0017038">
    <property type="term" value="P:protein import"/>
    <property type="evidence" value="ECO:0007669"/>
    <property type="project" value="TreeGrafter"/>
</dbReference>
<keyword evidence="6" id="KW-0813">Transport</keyword>
<evidence type="ECO:0000313" key="9">
    <source>
        <dbReference type="EMBL" id="CUH42784.1"/>
    </source>
</evidence>
<keyword evidence="3 7" id="KW-0812">Transmembrane</keyword>
<dbReference type="PANTHER" id="PTHR30625:SF11">
    <property type="entry name" value="MOTA_TOLQ_EXBB PROTON CHANNEL DOMAIN-CONTAINING PROTEIN"/>
    <property type="match status" value="1"/>
</dbReference>
<sequence>MSPFDALREILDLGGPVVAILIAMSVVTVAVTLYKLWQFAASGVGRHRVLSEALAAWDAGDPQTAHARLDKSRSYLAPLVRVAMNASDTPGLDQRLDAEAGLALAGLERGFRLLDTVAQLAPLLGLFGTVLGMIEAFRSLQSAGSSVDPSLLAGGIWVALLTTAVGLAVAMPTSMLLSWFESRTARERVFADKALRTILVPGQAVAQADDTRAVATAPGHA</sequence>
<organism evidence="10 11">
    <name type="scientific">Ruegeria atlantica</name>
    <dbReference type="NCBI Taxonomy" id="81569"/>
    <lineage>
        <taxon>Bacteria</taxon>
        <taxon>Pseudomonadati</taxon>
        <taxon>Pseudomonadota</taxon>
        <taxon>Alphaproteobacteria</taxon>
        <taxon>Rhodobacterales</taxon>
        <taxon>Roseobacteraceae</taxon>
        <taxon>Ruegeria</taxon>
    </lineage>
</organism>
<dbReference type="STRING" id="81569.RUM4293_01673"/>
<dbReference type="Proteomes" id="UP000050786">
    <property type="component" value="Unassembled WGS sequence"/>
</dbReference>
<evidence type="ECO:0000256" key="6">
    <source>
        <dbReference type="RuleBase" id="RU004057"/>
    </source>
</evidence>
<evidence type="ECO:0000256" key="7">
    <source>
        <dbReference type="SAM" id="Phobius"/>
    </source>
</evidence>
<dbReference type="InterPro" id="IPR050790">
    <property type="entry name" value="ExbB/TolQ_transport"/>
</dbReference>
<evidence type="ECO:0000259" key="8">
    <source>
        <dbReference type="Pfam" id="PF01618"/>
    </source>
</evidence>
<gene>
    <name evidence="10" type="primary">exbB_1</name>
    <name evidence="10" type="ORF">RUA4292_03954</name>
    <name evidence="9" type="ORF">RUM4293_01673</name>
</gene>
<keyword evidence="5 7" id="KW-0472">Membrane</keyword>
<reference evidence="10 11" key="1">
    <citation type="submission" date="2015-09" db="EMBL/GenBank/DDBJ databases">
        <authorList>
            <consortium name="Swine Surveillance"/>
        </authorList>
    </citation>
    <scope>NUCLEOTIDE SEQUENCE [LARGE SCALE GENOMIC DNA]</scope>
    <source>
        <strain evidence="10 11">CECT 4292</strain>
        <strain evidence="9">CECT 4293</strain>
    </source>
</reference>
<accession>A0A0P1EHX1</accession>
<dbReference type="GeneID" id="55495091"/>
<evidence type="ECO:0000256" key="2">
    <source>
        <dbReference type="ARBA" id="ARBA00022475"/>
    </source>
</evidence>
<feature type="domain" description="MotA/TolQ/ExbB proton channel" evidence="8">
    <location>
        <begin position="80"/>
        <end position="187"/>
    </location>
</feature>
<reference evidence="12" key="2">
    <citation type="submission" date="2015-09" db="EMBL/GenBank/DDBJ databases">
        <authorList>
            <person name="Rodrigo-Torres L."/>
            <person name="Arahal D.R."/>
        </authorList>
    </citation>
    <scope>NUCLEOTIDE SEQUENCE [LARGE SCALE GENOMIC DNA]</scope>
    <source>
        <strain evidence="12">CECT 4293</strain>
    </source>
</reference>
<comment type="similarity">
    <text evidence="6">Belongs to the exbB/tolQ family.</text>
</comment>
<dbReference type="PANTHER" id="PTHR30625">
    <property type="entry name" value="PROTEIN TOLQ"/>
    <property type="match status" value="1"/>
</dbReference>
<evidence type="ECO:0000256" key="5">
    <source>
        <dbReference type="ARBA" id="ARBA00023136"/>
    </source>
</evidence>
<keyword evidence="12" id="KW-1185">Reference proteome</keyword>
<keyword evidence="4 7" id="KW-1133">Transmembrane helix</keyword>
<dbReference type="OrthoDB" id="4045at2"/>
<dbReference type="Proteomes" id="UP000050783">
    <property type="component" value="Unassembled WGS sequence"/>
</dbReference>
<feature type="transmembrane region" description="Helical" evidence="7">
    <location>
        <begin position="17"/>
        <end position="37"/>
    </location>
</feature>
<dbReference type="RefSeq" id="WP_058272851.1">
    <property type="nucleotide sequence ID" value="NZ_CYPS01000028.1"/>
</dbReference>
<dbReference type="GO" id="GO:0005886">
    <property type="term" value="C:plasma membrane"/>
    <property type="evidence" value="ECO:0007669"/>
    <property type="project" value="UniProtKB-SubCell"/>
</dbReference>